<dbReference type="CDD" id="cd12438">
    <property type="entry name" value="RRM_CNOT4"/>
    <property type="match status" value="1"/>
</dbReference>
<dbReference type="FunFam" id="3.30.40.10:FF:000006">
    <property type="entry name" value="CCR4-NOT transcription complex subunit 4"/>
    <property type="match status" value="1"/>
</dbReference>
<dbReference type="SUPFAM" id="SSF54928">
    <property type="entry name" value="RNA-binding domain, RBD"/>
    <property type="match status" value="1"/>
</dbReference>
<dbReference type="GO" id="GO:0016567">
    <property type="term" value="P:protein ubiquitination"/>
    <property type="evidence" value="ECO:0007669"/>
    <property type="project" value="TreeGrafter"/>
</dbReference>
<proteinExistence type="predicted"/>
<evidence type="ECO:0000256" key="9">
    <source>
        <dbReference type="SAM" id="MobiDB-lite"/>
    </source>
</evidence>
<keyword evidence="5" id="KW-0694">RNA-binding</keyword>
<evidence type="ECO:0000256" key="6">
    <source>
        <dbReference type="ARBA" id="ARBA00023054"/>
    </source>
</evidence>
<dbReference type="OrthoDB" id="1923159at2759"/>
<dbReference type="SUPFAM" id="SSF57850">
    <property type="entry name" value="RING/U-box"/>
    <property type="match status" value="1"/>
</dbReference>
<name>A0A0C9X372_9AGAR</name>
<keyword evidence="4" id="KW-0862">Zinc</keyword>
<dbReference type="SMART" id="SM00361">
    <property type="entry name" value="RRM_1"/>
    <property type="match status" value="1"/>
</dbReference>
<feature type="compositionally biased region" description="Basic and acidic residues" evidence="9">
    <location>
        <begin position="272"/>
        <end position="290"/>
    </location>
</feature>
<feature type="compositionally biased region" description="Low complexity" evidence="9">
    <location>
        <begin position="664"/>
        <end position="679"/>
    </location>
</feature>
<dbReference type="HOGENOM" id="CLU_360164_0_0_1"/>
<keyword evidence="7" id="KW-0539">Nucleus</keyword>
<dbReference type="GO" id="GO:0005634">
    <property type="term" value="C:nucleus"/>
    <property type="evidence" value="ECO:0007669"/>
    <property type="project" value="UniProtKB-SubCell"/>
</dbReference>
<feature type="compositionally biased region" description="Polar residues" evidence="9">
    <location>
        <begin position="413"/>
        <end position="425"/>
    </location>
</feature>
<comment type="subcellular location">
    <subcellularLocation>
        <location evidence="1">Nucleus</location>
    </subcellularLocation>
</comment>
<feature type="compositionally biased region" description="Polar residues" evidence="9">
    <location>
        <begin position="303"/>
        <end position="327"/>
    </location>
</feature>
<evidence type="ECO:0000256" key="4">
    <source>
        <dbReference type="ARBA" id="ARBA00022833"/>
    </source>
</evidence>
<dbReference type="Proteomes" id="UP000054477">
    <property type="component" value="Unassembled WGS sequence"/>
</dbReference>
<feature type="region of interest" description="Disordered" evidence="9">
    <location>
        <begin position="272"/>
        <end position="486"/>
    </location>
</feature>
<feature type="region of interest" description="Disordered" evidence="9">
    <location>
        <begin position="702"/>
        <end position="726"/>
    </location>
</feature>
<organism evidence="11 12">
    <name type="scientific">Laccaria amethystina LaAM-08-1</name>
    <dbReference type="NCBI Taxonomy" id="1095629"/>
    <lineage>
        <taxon>Eukaryota</taxon>
        <taxon>Fungi</taxon>
        <taxon>Dikarya</taxon>
        <taxon>Basidiomycota</taxon>
        <taxon>Agaricomycotina</taxon>
        <taxon>Agaricomycetes</taxon>
        <taxon>Agaricomycetidae</taxon>
        <taxon>Agaricales</taxon>
        <taxon>Agaricineae</taxon>
        <taxon>Hydnangiaceae</taxon>
        <taxon>Laccaria</taxon>
    </lineage>
</organism>
<dbReference type="PANTHER" id="PTHR12603:SF0">
    <property type="entry name" value="CCR4-NOT TRANSCRIPTION COMPLEX SUBUNIT 4"/>
    <property type="match status" value="1"/>
</dbReference>
<dbReference type="CDD" id="cd16618">
    <property type="entry name" value="mRING-HC-C4C4_CNOT4"/>
    <property type="match status" value="1"/>
</dbReference>
<dbReference type="GO" id="GO:0008270">
    <property type="term" value="F:zinc ion binding"/>
    <property type="evidence" value="ECO:0007669"/>
    <property type="project" value="UniProtKB-KW"/>
</dbReference>
<dbReference type="Gene3D" id="3.30.70.330">
    <property type="match status" value="1"/>
</dbReference>
<dbReference type="STRING" id="1095629.A0A0C9X372"/>
<evidence type="ECO:0000313" key="12">
    <source>
        <dbReference type="Proteomes" id="UP000054477"/>
    </source>
</evidence>
<dbReference type="InterPro" id="IPR039780">
    <property type="entry name" value="Mot2"/>
</dbReference>
<evidence type="ECO:0000259" key="10">
    <source>
        <dbReference type="PROSITE" id="PS50089"/>
    </source>
</evidence>
<dbReference type="AlphaFoldDB" id="A0A0C9X372"/>
<dbReference type="GO" id="GO:0030014">
    <property type="term" value="C:CCR4-NOT complex"/>
    <property type="evidence" value="ECO:0007669"/>
    <property type="project" value="InterPro"/>
</dbReference>
<keyword evidence="12" id="KW-1185">Reference proteome</keyword>
<feature type="compositionally biased region" description="Polar residues" evidence="9">
    <location>
        <begin position="801"/>
        <end position="816"/>
    </location>
</feature>
<evidence type="ECO:0000313" key="11">
    <source>
        <dbReference type="EMBL" id="KIK06580.1"/>
    </source>
</evidence>
<reference evidence="12" key="2">
    <citation type="submission" date="2015-01" db="EMBL/GenBank/DDBJ databases">
        <title>Evolutionary Origins and Diversification of the Mycorrhizal Mutualists.</title>
        <authorList>
            <consortium name="DOE Joint Genome Institute"/>
            <consortium name="Mycorrhizal Genomics Consortium"/>
            <person name="Kohler A."/>
            <person name="Kuo A."/>
            <person name="Nagy L.G."/>
            <person name="Floudas D."/>
            <person name="Copeland A."/>
            <person name="Barry K.W."/>
            <person name="Cichocki N."/>
            <person name="Veneault-Fourrey C."/>
            <person name="LaButti K."/>
            <person name="Lindquist E.A."/>
            <person name="Lipzen A."/>
            <person name="Lundell T."/>
            <person name="Morin E."/>
            <person name="Murat C."/>
            <person name="Riley R."/>
            <person name="Ohm R."/>
            <person name="Sun H."/>
            <person name="Tunlid A."/>
            <person name="Henrissat B."/>
            <person name="Grigoriev I.V."/>
            <person name="Hibbett D.S."/>
            <person name="Martin F."/>
        </authorList>
    </citation>
    <scope>NUCLEOTIDE SEQUENCE [LARGE SCALE GENOMIC DNA]</scope>
    <source>
        <strain evidence="12">LaAM-08-1</strain>
    </source>
</reference>
<dbReference type="PROSITE" id="PS50089">
    <property type="entry name" value="ZF_RING_2"/>
    <property type="match status" value="1"/>
</dbReference>
<feature type="region of interest" description="Disordered" evidence="9">
    <location>
        <begin position="782"/>
        <end position="830"/>
    </location>
</feature>
<protein>
    <recommendedName>
        <fullName evidence="10">RING-type domain-containing protein</fullName>
    </recommendedName>
</protein>
<dbReference type="EMBL" id="KN838552">
    <property type="protein sequence ID" value="KIK06580.1"/>
    <property type="molecule type" value="Genomic_DNA"/>
</dbReference>
<evidence type="ECO:0000256" key="5">
    <source>
        <dbReference type="ARBA" id="ARBA00022884"/>
    </source>
</evidence>
<evidence type="ECO:0000256" key="3">
    <source>
        <dbReference type="ARBA" id="ARBA00022771"/>
    </source>
</evidence>
<dbReference type="InterPro" id="IPR013083">
    <property type="entry name" value="Znf_RING/FYVE/PHD"/>
</dbReference>
<dbReference type="InterPro" id="IPR012677">
    <property type="entry name" value="Nucleotide-bd_a/b_plait_sf"/>
</dbReference>
<dbReference type="InterPro" id="IPR034261">
    <property type="entry name" value="CNOT4_RRM"/>
</dbReference>
<reference evidence="11 12" key="1">
    <citation type="submission" date="2014-04" db="EMBL/GenBank/DDBJ databases">
        <authorList>
            <consortium name="DOE Joint Genome Institute"/>
            <person name="Kuo A."/>
            <person name="Kohler A."/>
            <person name="Nagy L.G."/>
            <person name="Floudas D."/>
            <person name="Copeland A."/>
            <person name="Barry K.W."/>
            <person name="Cichocki N."/>
            <person name="Veneault-Fourrey C."/>
            <person name="LaButti K."/>
            <person name="Lindquist E.A."/>
            <person name="Lipzen A."/>
            <person name="Lundell T."/>
            <person name="Morin E."/>
            <person name="Murat C."/>
            <person name="Sun H."/>
            <person name="Tunlid A."/>
            <person name="Henrissat B."/>
            <person name="Grigoriev I.V."/>
            <person name="Hibbett D.S."/>
            <person name="Martin F."/>
            <person name="Nordberg H.P."/>
            <person name="Cantor M.N."/>
            <person name="Hua S.X."/>
        </authorList>
    </citation>
    <scope>NUCLEOTIDE SEQUENCE [LARGE SCALE GENOMIC DNA]</scope>
    <source>
        <strain evidence="11 12">LaAM-08-1</strain>
    </source>
</reference>
<evidence type="ECO:0000256" key="2">
    <source>
        <dbReference type="ARBA" id="ARBA00022723"/>
    </source>
</evidence>
<evidence type="ECO:0000256" key="8">
    <source>
        <dbReference type="PROSITE-ProRule" id="PRU00175"/>
    </source>
</evidence>
<dbReference type="GO" id="GO:0003723">
    <property type="term" value="F:RNA binding"/>
    <property type="evidence" value="ECO:0007669"/>
    <property type="project" value="UniProtKB-KW"/>
</dbReference>
<gene>
    <name evidence="11" type="ORF">K443DRAFT_674239</name>
</gene>
<dbReference type="Gene3D" id="3.30.40.10">
    <property type="entry name" value="Zinc/RING finger domain, C3HC4 (zinc finger)"/>
    <property type="match status" value="1"/>
</dbReference>
<keyword evidence="2" id="KW-0479">Metal-binding</keyword>
<feature type="domain" description="RING-type" evidence="10">
    <location>
        <begin position="47"/>
        <end position="90"/>
    </location>
</feature>
<keyword evidence="6" id="KW-0175">Coiled coil</keyword>
<feature type="compositionally biased region" description="Low complexity" evidence="9">
    <location>
        <begin position="471"/>
        <end position="481"/>
    </location>
</feature>
<dbReference type="GO" id="GO:0004842">
    <property type="term" value="F:ubiquitin-protein transferase activity"/>
    <property type="evidence" value="ECO:0007669"/>
    <property type="project" value="InterPro"/>
</dbReference>
<keyword evidence="3 8" id="KW-0863">Zinc-finger</keyword>
<dbReference type="InterPro" id="IPR003954">
    <property type="entry name" value="RRM_euk-type"/>
</dbReference>
<sequence>MALRLHHPSLPAPVVHATFSVTQSKSHVLAGVQDAYWSDDEAEDAECPLCLEEMDISDLNFKPCICGYQICRFCWHHIKENLNKRCPACRRVYTDDAVEFKPIATQDHKRLTQQKKQRDRERKELEALGRRQLANVRVVQRNVVYVLGIGPRFAKEELIPTLRSNDYFGQYGKITKILLVKRTSSGGAGPVVGLYITYHRREDAARAIAAVDGTPSPGGGKDIMRASYGTTKYCMAFLRGISCSDHSCMNLHEWGDEKDCFTKEDLTTLKHTMKATESRTRASTTRKGDEDAGLPRAAAWAQKGSTGTGTNSQIGGTHGSTVTTSMFSRQSRRGGVSRQARNVSTTPATTNESRVNSTRTHQERKLTTAASQASSRPSTPSLPAPQTADAVAVKATQQKKETIPKIEPPNSPAPSVTTESDTGSGLQDLAPSSPHTSIDVTPFVARTPSNLPSVPPGLSAPPGILSPSRPPRTSTASPQTPLLASQSSYQMSTAARALLDDVKARRESLLPSTSSISPFPDFDRTLQTLSGEDGGGFSFNLDPKLAEVADNMDSLQDFDVDPTVPFHGSYVDAFPALRQASQFPNPPGAPFVHPANRSIYDAAAGRTPPLDKQRGPNYLGSFNPFAELNEEPSSLAFSNCLSQFSPLDEDRKVSRFGFARGRQSSTAASSPLHASSPLSVNNNDTHSHYNSAEVFASGAHGHEYVNSQPNSTLGSPLVQQSFSQQKPRFQPFEAELSEAQLRDFIQSSRDRELHRISHEQQLLPYKPGQSFSDPAIMSASFVSSGQEQAHHHYGPPPGLSFPQSTSSGPGPHSNGTVLLEGHNPSSGESS</sequence>
<dbReference type="InterPro" id="IPR001841">
    <property type="entry name" value="Znf_RING"/>
</dbReference>
<feature type="compositionally biased region" description="Polar residues" evidence="9">
    <location>
        <begin position="705"/>
        <end position="726"/>
    </location>
</feature>
<accession>A0A0C9X372</accession>
<feature type="compositionally biased region" description="Polar residues" evidence="9">
    <location>
        <begin position="368"/>
        <end position="381"/>
    </location>
</feature>
<feature type="compositionally biased region" description="Polar residues" evidence="9">
    <location>
        <begin position="342"/>
        <end position="359"/>
    </location>
</feature>
<feature type="region of interest" description="Disordered" evidence="9">
    <location>
        <begin position="664"/>
        <end position="685"/>
    </location>
</feature>
<dbReference type="InterPro" id="IPR035979">
    <property type="entry name" value="RBD_domain_sf"/>
</dbReference>
<dbReference type="Pfam" id="PF14570">
    <property type="entry name" value="zf-RING_4"/>
    <property type="match status" value="1"/>
</dbReference>
<dbReference type="PANTHER" id="PTHR12603">
    <property type="entry name" value="CCR4-NOT TRANSCRIPTION COMPLEX RELATED"/>
    <property type="match status" value="1"/>
</dbReference>
<dbReference type="InterPro" id="IPR039515">
    <property type="entry name" value="NOT4_mRING-HC-C4C4"/>
</dbReference>
<evidence type="ECO:0000256" key="7">
    <source>
        <dbReference type="ARBA" id="ARBA00023242"/>
    </source>
</evidence>
<evidence type="ECO:0000256" key="1">
    <source>
        <dbReference type="ARBA" id="ARBA00004123"/>
    </source>
</evidence>